<keyword evidence="2" id="KW-1185">Reference proteome</keyword>
<comment type="caution">
    <text evidence="1">The sequence shown here is derived from an EMBL/GenBank/DDBJ whole genome shotgun (WGS) entry which is preliminary data.</text>
</comment>
<accession>A0A2Z6RYK6</accession>
<gene>
    <name evidence="1" type="ORF">RclHR1_07830001</name>
</gene>
<dbReference type="Proteomes" id="UP000247702">
    <property type="component" value="Unassembled WGS sequence"/>
</dbReference>
<dbReference type="EMBL" id="BEXD01004185">
    <property type="protein sequence ID" value="GBC07974.1"/>
    <property type="molecule type" value="Genomic_DNA"/>
</dbReference>
<proteinExistence type="predicted"/>
<protein>
    <submittedName>
        <fullName evidence="1">Uncharacterized protein</fullName>
    </submittedName>
</protein>
<organism evidence="1 2">
    <name type="scientific">Rhizophagus clarus</name>
    <dbReference type="NCBI Taxonomy" id="94130"/>
    <lineage>
        <taxon>Eukaryota</taxon>
        <taxon>Fungi</taxon>
        <taxon>Fungi incertae sedis</taxon>
        <taxon>Mucoromycota</taxon>
        <taxon>Glomeromycotina</taxon>
        <taxon>Glomeromycetes</taxon>
        <taxon>Glomerales</taxon>
        <taxon>Glomeraceae</taxon>
        <taxon>Rhizophagus</taxon>
    </lineage>
</organism>
<evidence type="ECO:0000313" key="2">
    <source>
        <dbReference type="Proteomes" id="UP000247702"/>
    </source>
</evidence>
<sequence>MELMVPILPATITRFHYYISKSYSCVMERFKEGNVHGGYNVENLILDAMIDTIGNLVARKWNLAVINGDDT</sequence>
<evidence type="ECO:0000313" key="1">
    <source>
        <dbReference type="EMBL" id="GBC07974.1"/>
    </source>
</evidence>
<reference evidence="1 2" key="1">
    <citation type="submission" date="2017-11" db="EMBL/GenBank/DDBJ databases">
        <title>The genome of Rhizophagus clarus HR1 reveals common genetic basis of auxotrophy among arbuscular mycorrhizal fungi.</title>
        <authorList>
            <person name="Kobayashi Y."/>
        </authorList>
    </citation>
    <scope>NUCLEOTIDE SEQUENCE [LARGE SCALE GENOMIC DNA]</scope>
    <source>
        <strain evidence="1 2">HR1</strain>
    </source>
</reference>
<dbReference type="AlphaFoldDB" id="A0A2Z6RYK6"/>
<name>A0A2Z6RYK6_9GLOM</name>